<dbReference type="EMBL" id="JAEHOC010000004">
    <property type="protein sequence ID" value="KAG2442286.1"/>
    <property type="molecule type" value="Genomic_DNA"/>
</dbReference>
<sequence>MSRSGLVAGRADAPAAAALWCEQLRRLHRTATATQRRLDEVLRDLDTLELGTGPELRAAERLGKVLATYLSFAFPGAAGAPEEPGTGPAGVDLGCSSSTNGSSNGSSSGQMIGQAEHAASQHRQPVVDDSAARLRGLLARVEVAAAQLADIGRRHEAGAYAPLRRFYFSPDEPLLAISLRSEQYRRHLEGAVAACGPDSPEVANLVEEVAAALSSHTVTAFLELELQAESGARAHGAASADGAVGGDSSASSGGAVSKSVTSVEADDVEADGRGGGSLERLAVAAAGDYYSLQELRQELEVVGRSAEAAGVPVGQLLHLADLAV</sequence>
<dbReference type="AlphaFoldDB" id="A0A835W9T0"/>
<dbReference type="OrthoDB" id="552026at2759"/>
<dbReference type="Proteomes" id="UP000650467">
    <property type="component" value="Unassembled WGS sequence"/>
</dbReference>
<organism evidence="2 3">
    <name type="scientific">Chlamydomonas incerta</name>
    <dbReference type="NCBI Taxonomy" id="51695"/>
    <lineage>
        <taxon>Eukaryota</taxon>
        <taxon>Viridiplantae</taxon>
        <taxon>Chlorophyta</taxon>
        <taxon>core chlorophytes</taxon>
        <taxon>Chlorophyceae</taxon>
        <taxon>CS clade</taxon>
        <taxon>Chlamydomonadales</taxon>
        <taxon>Chlamydomonadaceae</taxon>
        <taxon>Chlamydomonas</taxon>
    </lineage>
</organism>
<evidence type="ECO:0000256" key="1">
    <source>
        <dbReference type="SAM" id="MobiDB-lite"/>
    </source>
</evidence>
<protein>
    <submittedName>
        <fullName evidence="2">Uncharacterized protein</fullName>
    </submittedName>
</protein>
<proteinExistence type="predicted"/>
<feature type="compositionally biased region" description="Low complexity" evidence="1">
    <location>
        <begin position="238"/>
        <end position="263"/>
    </location>
</feature>
<evidence type="ECO:0000313" key="2">
    <source>
        <dbReference type="EMBL" id="KAG2442286.1"/>
    </source>
</evidence>
<reference evidence="2" key="1">
    <citation type="journal article" date="2020" name="bioRxiv">
        <title>Comparative genomics of Chlamydomonas.</title>
        <authorList>
            <person name="Craig R.J."/>
            <person name="Hasan A.R."/>
            <person name="Ness R.W."/>
            <person name="Keightley P.D."/>
        </authorList>
    </citation>
    <scope>NUCLEOTIDE SEQUENCE</scope>
    <source>
        <strain evidence="2">SAG 7.73</strain>
    </source>
</reference>
<evidence type="ECO:0000313" key="3">
    <source>
        <dbReference type="Proteomes" id="UP000650467"/>
    </source>
</evidence>
<gene>
    <name evidence="2" type="ORF">HXX76_002372</name>
</gene>
<comment type="caution">
    <text evidence="2">The sequence shown here is derived from an EMBL/GenBank/DDBJ whole genome shotgun (WGS) entry which is preliminary data.</text>
</comment>
<name>A0A835W9T0_CHLIN</name>
<accession>A0A835W9T0</accession>
<keyword evidence="3" id="KW-1185">Reference proteome</keyword>
<feature type="region of interest" description="Disordered" evidence="1">
    <location>
        <begin position="81"/>
        <end position="125"/>
    </location>
</feature>
<feature type="compositionally biased region" description="Low complexity" evidence="1">
    <location>
        <begin position="81"/>
        <end position="109"/>
    </location>
</feature>
<feature type="region of interest" description="Disordered" evidence="1">
    <location>
        <begin position="238"/>
        <end position="274"/>
    </location>
</feature>